<organism evidence="6 7">
    <name type="scientific">Aestuariirhabdus litorea</name>
    <dbReference type="NCBI Taxonomy" id="2528527"/>
    <lineage>
        <taxon>Bacteria</taxon>
        <taxon>Pseudomonadati</taxon>
        <taxon>Pseudomonadota</taxon>
        <taxon>Gammaproteobacteria</taxon>
        <taxon>Oceanospirillales</taxon>
        <taxon>Aestuariirhabdaceae</taxon>
        <taxon>Aestuariirhabdus</taxon>
    </lineage>
</organism>
<dbReference type="CDD" id="cd08413">
    <property type="entry name" value="PBP2_CysB_like"/>
    <property type="match status" value="1"/>
</dbReference>
<dbReference type="NCBIfam" id="NF009327">
    <property type="entry name" value="PRK12684.1"/>
    <property type="match status" value="1"/>
</dbReference>
<evidence type="ECO:0000256" key="2">
    <source>
        <dbReference type="ARBA" id="ARBA00023015"/>
    </source>
</evidence>
<comment type="caution">
    <text evidence="6">The sequence shown here is derived from an EMBL/GenBank/DDBJ whole genome shotgun (WGS) entry which is preliminary data.</text>
</comment>
<dbReference type="AlphaFoldDB" id="A0A3P3VQH3"/>
<dbReference type="Pfam" id="PF00126">
    <property type="entry name" value="HTH_1"/>
    <property type="match status" value="1"/>
</dbReference>
<dbReference type="InterPro" id="IPR037423">
    <property type="entry name" value="CysB_PBP2"/>
</dbReference>
<dbReference type="Proteomes" id="UP000280792">
    <property type="component" value="Unassembled WGS sequence"/>
</dbReference>
<evidence type="ECO:0000256" key="1">
    <source>
        <dbReference type="ARBA" id="ARBA00009437"/>
    </source>
</evidence>
<dbReference type="GO" id="GO:0000976">
    <property type="term" value="F:transcription cis-regulatory region binding"/>
    <property type="evidence" value="ECO:0007669"/>
    <property type="project" value="TreeGrafter"/>
</dbReference>
<dbReference type="FunFam" id="1.10.10.10:FF:000021">
    <property type="entry name" value="HTH-type transcriptional regulator CysB"/>
    <property type="match status" value="1"/>
</dbReference>
<dbReference type="GO" id="GO:0003700">
    <property type="term" value="F:DNA-binding transcription factor activity"/>
    <property type="evidence" value="ECO:0007669"/>
    <property type="project" value="InterPro"/>
</dbReference>
<evidence type="ECO:0000256" key="3">
    <source>
        <dbReference type="ARBA" id="ARBA00023125"/>
    </source>
</evidence>
<proteinExistence type="inferred from homology"/>
<dbReference type="GO" id="GO:0019344">
    <property type="term" value="P:cysteine biosynthetic process"/>
    <property type="evidence" value="ECO:0007669"/>
    <property type="project" value="TreeGrafter"/>
</dbReference>
<dbReference type="SUPFAM" id="SSF46785">
    <property type="entry name" value="Winged helix' DNA-binding domain"/>
    <property type="match status" value="1"/>
</dbReference>
<sequence>MKLQQLRYIWEVAHHDLNVSATAQSLYTSQPGISKQIRLLEDELGVEVFARSGKHLTRITPAGEAIIEKAGEILRKVESIKQVAQEFSDEKRGSLSIATTHTQARYALPQVIKEFIGDYPEVSLHMHQGTPMQISEMAADGTVDFAIATEALELFSDLVMMPCYRWNRCILVPRGHALANIQELSLRDVAQYPIVTYVFGFTGRSKLDEAFMNEGLTPRVVFTAADADVIKTYVRLGLGVGIIAGMAYNPQSDSDLVALDASRLFEASVTKIGFRRGTFIRGFMYHFIQKFAPHLTREVVDEAYRRHNKAELDELFSTIDIPTH</sequence>
<dbReference type="PANTHER" id="PTHR30126:SF6">
    <property type="entry name" value="HTH-TYPE TRANSCRIPTIONAL REGULATOR CYSB-RELATED"/>
    <property type="match status" value="1"/>
</dbReference>
<keyword evidence="2" id="KW-0805">Transcription regulation</keyword>
<dbReference type="Gene3D" id="3.40.190.10">
    <property type="entry name" value="Periplasmic binding protein-like II"/>
    <property type="match status" value="2"/>
</dbReference>
<gene>
    <name evidence="6" type="primary">cysB</name>
    <name evidence="6" type="ORF">D0544_07220</name>
</gene>
<feature type="domain" description="HTH lysR-type" evidence="5">
    <location>
        <begin position="1"/>
        <end position="57"/>
    </location>
</feature>
<evidence type="ECO:0000256" key="4">
    <source>
        <dbReference type="ARBA" id="ARBA00023163"/>
    </source>
</evidence>
<dbReference type="SUPFAM" id="SSF53850">
    <property type="entry name" value="Periplasmic binding protein-like II"/>
    <property type="match status" value="1"/>
</dbReference>
<evidence type="ECO:0000313" key="6">
    <source>
        <dbReference type="EMBL" id="RRJ84870.1"/>
    </source>
</evidence>
<dbReference type="PRINTS" id="PR00039">
    <property type="entry name" value="HTHLYSR"/>
</dbReference>
<reference evidence="6 7" key="1">
    <citation type="submission" date="2018-08" db="EMBL/GenBank/DDBJ databases">
        <authorList>
            <person name="Khan S.A."/>
        </authorList>
    </citation>
    <scope>NUCLEOTIDE SEQUENCE [LARGE SCALE GENOMIC DNA]</scope>
    <source>
        <strain evidence="6 7">GTF-13</strain>
    </source>
</reference>
<keyword evidence="4" id="KW-0804">Transcription</keyword>
<dbReference type="InterPro" id="IPR036388">
    <property type="entry name" value="WH-like_DNA-bd_sf"/>
</dbReference>
<dbReference type="InterPro" id="IPR005119">
    <property type="entry name" value="LysR_subst-bd"/>
</dbReference>
<name>A0A3P3VQH3_9GAMM</name>
<dbReference type="Gene3D" id="1.10.10.10">
    <property type="entry name" value="Winged helix-like DNA-binding domain superfamily/Winged helix DNA-binding domain"/>
    <property type="match status" value="1"/>
</dbReference>
<accession>A0A3P3VQH3</accession>
<evidence type="ECO:0000259" key="5">
    <source>
        <dbReference type="PROSITE" id="PS50931"/>
    </source>
</evidence>
<dbReference type="InterPro" id="IPR036390">
    <property type="entry name" value="WH_DNA-bd_sf"/>
</dbReference>
<dbReference type="Pfam" id="PF03466">
    <property type="entry name" value="LysR_substrate"/>
    <property type="match status" value="1"/>
</dbReference>
<dbReference type="RefSeq" id="WP_125015301.1">
    <property type="nucleotide sequence ID" value="NZ_QWEZ01000001.1"/>
</dbReference>
<keyword evidence="3" id="KW-0238">DNA-binding</keyword>
<keyword evidence="7" id="KW-1185">Reference proteome</keyword>
<dbReference type="PROSITE" id="PS50931">
    <property type="entry name" value="HTH_LYSR"/>
    <property type="match status" value="1"/>
</dbReference>
<evidence type="ECO:0000313" key="7">
    <source>
        <dbReference type="Proteomes" id="UP000280792"/>
    </source>
</evidence>
<dbReference type="InterPro" id="IPR000847">
    <property type="entry name" value="LysR_HTH_N"/>
</dbReference>
<reference evidence="6 7" key="2">
    <citation type="submission" date="2018-12" db="EMBL/GenBank/DDBJ databases">
        <title>Simiduia agarivorans gen. nov., sp. nov., a marine, agarolytic bacterium isolated from shallow coastal water from Keelung, Taiwan.</title>
        <authorList>
            <person name="Shieh W.Y."/>
        </authorList>
    </citation>
    <scope>NUCLEOTIDE SEQUENCE [LARGE SCALE GENOMIC DNA]</scope>
    <source>
        <strain evidence="6 7">GTF-13</strain>
    </source>
</reference>
<dbReference type="PANTHER" id="PTHR30126">
    <property type="entry name" value="HTH-TYPE TRANSCRIPTIONAL REGULATOR"/>
    <property type="match status" value="1"/>
</dbReference>
<protein>
    <submittedName>
        <fullName evidence="6">HTH-type transcriptional regulator CysB</fullName>
    </submittedName>
</protein>
<dbReference type="NCBIfam" id="NF009326">
    <property type="entry name" value="PRK12681.1"/>
    <property type="match status" value="1"/>
</dbReference>
<dbReference type="EMBL" id="QWEZ01000001">
    <property type="protein sequence ID" value="RRJ84870.1"/>
    <property type="molecule type" value="Genomic_DNA"/>
</dbReference>
<comment type="similarity">
    <text evidence="1">Belongs to the LysR transcriptional regulatory family.</text>
</comment>